<dbReference type="Proteomes" id="UP000298030">
    <property type="component" value="Unassembled WGS sequence"/>
</dbReference>
<proteinExistence type="predicted"/>
<evidence type="ECO:0000313" key="3">
    <source>
        <dbReference type="Proteomes" id="UP000298030"/>
    </source>
</evidence>
<name>A0A4Y7SIY3_COPMI</name>
<evidence type="ECO:0000313" key="2">
    <source>
        <dbReference type="EMBL" id="TEB21732.1"/>
    </source>
</evidence>
<feature type="compositionally biased region" description="Polar residues" evidence="1">
    <location>
        <begin position="106"/>
        <end position="118"/>
    </location>
</feature>
<dbReference type="EMBL" id="QPFP01000104">
    <property type="protein sequence ID" value="TEB21732.1"/>
    <property type="molecule type" value="Genomic_DNA"/>
</dbReference>
<gene>
    <name evidence="2" type="ORF">FA13DRAFT_96858</name>
</gene>
<comment type="caution">
    <text evidence="2">The sequence shown here is derived from an EMBL/GenBank/DDBJ whole genome shotgun (WGS) entry which is preliminary data.</text>
</comment>
<evidence type="ECO:0000256" key="1">
    <source>
        <dbReference type="SAM" id="MobiDB-lite"/>
    </source>
</evidence>
<protein>
    <submittedName>
        <fullName evidence="2">Uncharacterized protein</fullName>
    </submittedName>
</protein>
<feature type="compositionally biased region" description="Low complexity" evidence="1">
    <location>
        <begin position="69"/>
        <end position="87"/>
    </location>
</feature>
<accession>A0A4Y7SIY3</accession>
<feature type="compositionally biased region" description="Polar residues" evidence="1">
    <location>
        <begin position="37"/>
        <end position="47"/>
    </location>
</feature>
<reference evidence="2 3" key="1">
    <citation type="journal article" date="2019" name="Nat. Ecol. Evol.">
        <title>Megaphylogeny resolves global patterns of mushroom evolution.</title>
        <authorList>
            <person name="Varga T."/>
            <person name="Krizsan K."/>
            <person name="Foldi C."/>
            <person name="Dima B."/>
            <person name="Sanchez-Garcia M."/>
            <person name="Sanchez-Ramirez S."/>
            <person name="Szollosi G.J."/>
            <person name="Szarkandi J.G."/>
            <person name="Papp V."/>
            <person name="Albert L."/>
            <person name="Andreopoulos W."/>
            <person name="Angelini C."/>
            <person name="Antonin V."/>
            <person name="Barry K.W."/>
            <person name="Bougher N.L."/>
            <person name="Buchanan P."/>
            <person name="Buyck B."/>
            <person name="Bense V."/>
            <person name="Catcheside P."/>
            <person name="Chovatia M."/>
            <person name="Cooper J."/>
            <person name="Damon W."/>
            <person name="Desjardin D."/>
            <person name="Finy P."/>
            <person name="Geml J."/>
            <person name="Haridas S."/>
            <person name="Hughes K."/>
            <person name="Justo A."/>
            <person name="Karasinski D."/>
            <person name="Kautmanova I."/>
            <person name="Kiss B."/>
            <person name="Kocsube S."/>
            <person name="Kotiranta H."/>
            <person name="LaButti K.M."/>
            <person name="Lechner B.E."/>
            <person name="Liimatainen K."/>
            <person name="Lipzen A."/>
            <person name="Lukacs Z."/>
            <person name="Mihaltcheva S."/>
            <person name="Morgado L.N."/>
            <person name="Niskanen T."/>
            <person name="Noordeloos M.E."/>
            <person name="Ohm R.A."/>
            <person name="Ortiz-Santana B."/>
            <person name="Ovrebo C."/>
            <person name="Racz N."/>
            <person name="Riley R."/>
            <person name="Savchenko A."/>
            <person name="Shiryaev A."/>
            <person name="Soop K."/>
            <person name="Spirin V."/>
            <person name="Szebenyi C."/>
            <person name="Tomsovsky M."/>
            <person name="Tulloss R.E."/>
            <person name="Uehling J."/>
            <person name="Grigoriev I.V."/>
            <person name="Vagvolgyi C."/>
            <person name="Papp T."/>
            <person name="Martin F.M."/>
            <person name="Miettinen O."/>
            <person name="Hibbett D.S."/>
            <person name="Nagy L.G."/>
        </authorList>
    </citation>
    <scope>NUCLEOTIDE SEQUENCE [LARGE SCALE GENOMIC DNA]</scope>
    <source>
        <strain evidence="2 3">FP101781</strain>
    </source>
</reference>
<feature type="region of interest" description="Disordered" evidence="1">
    <location>
        <begin position="37"/>
        <end position="118"/>
    </location>
</feature>
<dbReference type="AlphaFoldDB" id="A0A4Y7SIY3"/>
<keyword evidence="3" id="KW-1185">Reference proteome</keyword>
<sequence length="145" mass="15915">MNGSWRLHKWGGQGIYILVEDTPNGIFSRLFELSPTPKDNVSQTCPRQPTKRSPWRSTGMPVPTMNGFTPATASRTTPASLATRSRSPTTAIRSDTPCASLPNRRVASSTSSRIPTATSTPRRLLALVTTSWIRSRLRQSRSSST</sequence>
<organism evidence="2 3">
    <name type="scientific">Coprinellus micaceus</name>
    <name type="common">Glistening ink-cap mushroom</name>
    <name type="synonym">Coprinus micaceus</name>
    <dbReference type="NCBI Taxonomy" id="71717"/>
    <lineage>
        <taxon>Eukaryota</taxon>
        <taxon>Fungi</taxon>
        <taxon>Dikarya</taxon>
        <taxon>Basidiomycota</taxon>
        <taxon>Agaricomycotina</taxon>
        <taxon>Agaricomycetes</taxon>
        <taxon>Agaricomycetidae</taxon>
        <taxon>Agaricales</taxon>
        <taxon>Agaricineae</taxon>
        <taxon>Psathyrellaceae</taxon>
        <taxon>Coprinellus</taxon>
    </lineage>
</organism>